<name>A0A1G2CWT0_9BACT</name>
<comment type="caution">
    <text evidence="2">The sequence shown here is derived from an EMBL/GenBank/DDBJ whole genome shotgun (WGS) entry which is preliminary data.</text>
</comment>
<dbReference type="InterPro" id="IPR029063">
    <property type="entry name" value="SAM-dependent_MTases_sf"/>
</dbReference>
<dbReference type="Proteomes" id="UP000177122">
    <property type="component" value="Unassembled WGS sequence"/>
</dbReference>
<dbReference type="AlphaFoldDB" id="A0A1G2CWT0"/>
<dbReference type="Pfam" id="PF08241">
    <property type="entry name" value="Methyltransf_11"/>
    <property type="match status" value="1"/>
</dbReference>
<sequence>MMNVINKWKSEFDQRKIYSVPKRGPFYDLAKNYLPDNKDAIVVDVGPGEGWFATHCELKKFRNHKLLDINESTVNQLTKKGFNAEHYCAPERLPFADVSVAYIHLSHIVEHLPYQELYGFLKEMDRVLEGGGMVVISTPMLWDRFYDDLSHVKPYNPQVFINYLTRSKENATQSPVSTNFIMRELQFRFRAVDATEWGSRYFIVDILMRSFRILRSRLGFRRYIKNGYTMVLEKNG</sequence>
<dbReference type="InterPro" id="IPR013216">
    <property type="entry name" value="Methyltransf_11"/>
</dbReference>
<dbReference type="EMBL" id="MHLI01000006">
    <property type="protein sequence ID" value="OGZ05826.1"/>
    <property type="molecule type" value="Genomic_DNA"/>
</dbReference>
<organism evidence="2 3">
    <name type="scientific">Candidatus Lloydbacteria bacterium RIFCSPHIGHO2_01_FULL_49_22</name>
    <dbReference type="NCBI Taxonomy" id="1798658"/>
    <lineage>
        <taxon>Bacteria</taxon>
        <taxon>Candidatus Lloydiibacteriota</taxon>
    </lineage>
</organism>
<protein>
    <recommendedName>
        <fullName evidence="1">Methyltransferase type 11 domain-containing protein</fullName>
    </recommendedName>
</protein>
<gene>
    <name evidence="2" type="ORF">A2845_03410</name>
</gene>
<feature type="domain" description="Methyltransferase type 11" evidence="1">
    <location>
        <begin position="43"/>
        <end position="136"/>
    </location>
</feature>
<reference evidence="2 3" key="1">
    <citation type="journal article" date="2016" name="Nat. Commun.">
        <title>Thousands of microbial genomes shed light on interconnected biogeochemical processes in an aquifer system.</title>
        <authorList>
            <person name="Anantharaman K."/>
            <person name="Brown C.T."/>
            <person name="Hug L.A."/>
            <person name="Sharon I."/>
            <person name="Castelle C.J."/>
            <person name="Probst A.J."/>
            <person name="Thomas B.C."/>
            <person name="Singh A."/>
            <person name="Wilkins M.J."/>
            <person name="Karaoz U."/>
            <person name="Brodie E.L."/>
            <person name="Williams K.H."/>
            <person name="Hubbard S.S."/>
            <person name="Banfield J.F."/>
        </authorList>
    </citation>
    <scope>NUCLEOTIDE SEQUENCE [LARGE SCALE GENOMIC DNA]</scope>
</reference>
<evidence type="ECO:0000313" key="3">
    <source>
        <dbReference type="Proteomes" id="UP000177122"/>
    </source>
</evidence>
<dbReference type="SUPFAM" id="SSF53335">
    <property type="entry name" value="S-adenosyl-L-methionine-dependent methyltransferases"/>
    <property type="match status" value="1"/>
</dbReference>
<accession>A0A1G2CWT0</accession>
<dbReference type="GO" id="GO:0008757">
    <property type="term" value="F:S-adenosylmethionine-dependent methyltransferase activity"/>
    <property type="evidence" value="ECO:0007669"/>
    <property type="project" value="InterPro"/>
</dbReference>
<dbReference type="Gene3D" id="3.40.50.150">
    <property type="entry name" value="Vaccinia Virus protein VP39"/>
    <property type="match status" value="1"/>
</dbReference>
<evidence type="ECO:0000313" key="2">
    <source>
        <dbReference type="EMBL" id="OGZ05826.1"/>
    </source>
</evidence>
<evidence type="ECO:0000259" key="1">
    <source>
        <dbReference type="Pfam" id="PF08241"/>
    </source>
</evidence>
<proteinExistence type="predicted"/>